<dbReference type="AlphaFoldDB" id="A0A930H1Z1"/>
<name>A0A930H1Z1_9FIRM</name>
<organism evidence="1 2">
    <name type="scientific">Parvimonas micra</name>
    <dbReference type="NCBI Taxonomy" id="33033"/>
    <lineage>
        <taxon>Bacteria</taxon>
        <taxon>Bacillati</taxon>
        <taxon>Bacillota</taxon>
        <taxon>Tissierellia</taxon>
        <taxon>Tissierellales</taxon>
        <taxon>Peptoniphilaceae</taxon>
        <taxon>Parvimonas</taxon>
    </lineage>
</organism>
<reference evidence="1" key="1">
    <citation type="submission" date="2020-04" db="EMBL/GenBank/DDBJ databases">
        <title>Deep metagenomics examines the oral microbiome during advanced dental caries in children, revealing novel taxa and co-occurrences with host molecules.</title>
        <authorList>
            <person name="Baker J.L."/>
            <person name="Morton J.T."/>
            <person name="Dinis M."/>
            <person name="Alvarez R."/>
            <person name="Tran N.C."/>
            <person name="Knight R."/>
            <person name="Edlund A."/>
        </authorList>
    </citation>
    <scope>NUCLEOTIDE SEQUENCE</scope>
    <source>
        <strain evidence="1">JCVI_23_bin.11</strain>
    </source>
</reference>
<evidence type="ECO:0000313" key="1">
    <source>
        <dbReference type="EMBL" id="MBF1306245.1"/>
    </source>
</evidence>
<comment type="caution">
    <text evidence="1">The sequence shown here is derived from an EMBL/GenBank/DDBJ whole genome shotgun (WGS) entry which is preliminary data.</text>
</comment>
<evidence type="ECO:0000313" key="2">
    <source>
        <dbReference type="Proteomes" id="UP000758611"/>
    </source>
</evidence>
<sequence>MKTLEKSNLSKINEIIFSKDFDFEKLIKKSASIFFRKIESIIEFKNNYFELLNKQELKIQNKTIDETFDLTTFIKSRLKPIVLVFSLNSMLLEVYENDFYCKIINQSLNNKSIMITSIDLKTVINNEEFEKLVRLSEEEEEGIEELLYKIFKDYFENQFSEIITDKMIYLSKIIYSFPTDKSFIYELNHLLVQNELPLSILNNYELKNYIKSSITEGIKNTIFSEASYSNLDDKKLKSQAKNLMAEILSEFAKERELINLENGFAFASKHKLFENNLSYLKTLETVFRLECDLESYYFEFQDEPLFKQVCLDPIKDLKITDIESAKELLNFMIKKELFYYNSRFSKIILELTKKIGEYKNDIEIDASILFFGEDYLDFVNSLINFNVIKKIKLTINPDSVIKLFLGEQSTITNNLVDLYKDKKIEFSLNEDAKKSFDGLLIGIENGLVISEKEFIEKEIRNFISLFE</sequence>
<dbReference type="EMBL" id="JABZRE010000001">
    <property type="protein sequence ID" value="MBF1306245.1"/>
    <property type="molecule type" value="Genomic_DNA"/>
</dbReference>
<protein>
    <submittedName>
        <fullName evidence="1">Uncharacterized protein</fullName>
    </submittedName>
</protein>
<proteinExistence type="predicted"/>
<dbReference type="RefSeq" id="WP_278476687.1">
    <property type="nucleotide sequence ID" value="NZ_JABZRE010000001.1"/>
</dbReference>
<accession>A0A930H1Z1</accession>
<gene>
    <name evidence="1" type="ORF">HXM94_00460</name>
</gene>
<dbReference type="Proteomes" id="UP000758611">
    <property type="component" value="Unassembled WGS sequence"/>
</dbReference>